<evidence type="ECO:0000313" key="4">
    <source>
        <dbReference type="Proteomes" id="UP000425960"/>
    </source>
</evidence>
<keyword evidence="1" id="KW-0274">FAD</keyword>
<dbReference type="PROSITE" id="PS51387">
    <property type="entry name" value="FAD_PCMH"/>
    <property type="match status" value="1"/>
</dbReference>
<dbReference type="Gene3D" id="3.30.43.10">
    <property type="entry name" value="Uridine Diphospho-n-acetylenolpyruvylglucosamine Reductase, domain 2"/>
    <property type="match status" value="1"/>
</dbReference>
<reference evidence="3 4" key="1">
    <citation type="submission" date="2019-11" db="EMBL/GenBank/DDBJ databases">
        <title>Comparative genomics of hydrocarbon-degrading Desulfosarcina strains.</title>
        <authorList>
            <person name="Watanabe M."/>
            <person name="Kojima H."/>
            <person name="Fukui M."/>
        </authorList>
    </citation>
    <scope>NUCLEOTIDE SEQUENCE [LARGE SCALE GENOMIC DNA]</scope>
    <source>
        <strain evidence="3 4">28bB2T</strain>
    </source>
</reference>
<dbReference type="Pfam" id="PF03450">
    <property type="entry name" value="CO_deh_flav_C"/>
    <property type="match status" value="1"/>
</dbReference>
<proteinExistence type="predicted"/>
<dbReference type="InterPro" id="IPR016166">
    <property type="entry name" value="FAD-bd_PCMH"/>
</dbReference>
<name>A0A5K7ZNV7_9BACT</name>
<dbReference type="Pfam" id="PF14691">
    <property type="entry name" value="Fer4_20"/>
    <property type="match status" value="1"/>
</dbReference>
<dbReference type="PRINTS" id="PR00419">
    <property type="entry name" value="ADXRDTASE"/>
</dbReference>
<dbReference type="Gene3D" id="1.10.1060.10">
    <property type="entry name" value="Alpha-helical ferredoxin"/>
    <property type="match status" value="1"/>
</dbReference>
<dbReference type="InterPro" id="IPR036318">
    <property type="entry name" value="FAD-bd_PCMH-like_sf"/>
</dbReference>
<organism evidence="3 4">
    <name type="scientific">Desulfosarcina ovata subsp. sediminis</name>
    <dbReference type="NCBI Taxonomy" id="885957"/>
    <lineage>
        <taxon>Bacteria</taxon>
        <taxon>Pseudomonadati</taxon>
        <taxon>Thermodesulfobacteriota</taxon>
        <taxon>Desulfobacteria</taxon>
        <taxon>Desulfobacterales</taxon>
        <taxon>Desulfosarcinaceae</taxon>
        <taxon>Desulfosarcina</taxon>
    </lineage>
</organism>
<gene>
    <name evidence="3" type="ORF">DSCO28_26330</name>
</gene>
<dbReference type="RefSeq" id="WP_155322614.1">
    <property type="nucleotide sequence ID" value="NZ_AP021876.1"/>
</dbReference>
<dbReference type="Gene3D" id="3.50.50.60">
    <property type="entry name" value="FAD/NAD(P)-binding domain"/>
    <property type="match status" value="2"/>
</dbReference>
<dbReference type="EMBL" id="AP021876">
    <property type="protein sequence ID" value="BBO82067.1"/>
    <property type="molecule type" value="Genomic_DNA"/>
</dbReference>
<dbReference type="KEGG" id="dov:DSCO28_26330"/>
<dbReference type="InterPro" id="IPR023753">
    <property type="entry name" value="FAD/NAD-binding_dom"/>
</dbReference>
<dbReference type="PANTHER" id="PTHR42783">
    <property type="entry name" value="GLUTAMATE SYNTHASE [NADPH] SMALL CHAIN"/>
    <property type="match status" value="1"/>
</dbReference>
<dbReference type="InterPro" id="IPR005107">
    <property type="entry name" value="CO_DH_flav_C"/>
</dbReference>
<dbReference type="InterPro" id="IPR036188">
    <property type="entry name" value="FAD/NAD-bd_sf"/>
</dbReference>
<dbReference type="Gene3D" id="3.30.390.50">
    <property type="entry name" value="CO dehydrogenase flavoprotein, C-terminal domain"/>
    <property type="match status" value="1"/>
</dbReference>
<dbReference type="SUPFAM" id="SSF46548">
    <property type="entry name" value="alpha-helical ferredoxin"/>
    <property type="match status" value="1"/>
</dbReference>
<dbReference type="GO" id="GO:0051536">
    <property type="term" value="F:iron-sulfur cluster binding"/>
    <property type="evidence" value="ECO:0007669"/>
    <property type="project" value="InterPro"/>
</dbReference>
<dbReference type="GO" id="GO:0071949">
    <property type="term" value="F:FAD binding"/>
    <property type="evidence" value="ECO:0007669"/>
    <property type="project" value="InterPro"/>
</dbReference>
<dbReference type="SMART" id="SM01092">
    <property type="entry name" value="CO_deh_flav_C"/>
    <property type="match status" value="1"/>
</dbReference>
<accession>A0A5K7ZNV7</accession>
<dbReference type="SUPFAM" id="SSF51971">
    <property type="entry name" value="Nucleotide-binding domain"/>
    <property type="match status" value="1"/>
</dbReference>
<evidence type="ECO:0000256" key="1">
    <source>
        <dbReference type="ARBA" id="ARBA00022827"/>
    </source>
</evidence>
<dbReference type="InterPro" id="IPR009051">
    <property type="entry name" value="Helical_ferredxn"/>
</dbReference>
<dbReference type="Pfam" id="PF07992">
    <property type="entry name" value="Pyr_redox_2"/>
    <property type="match status" value="1"/>
</dbReference>
<feature type="domain" description="FAD-binding PCMH-type" evidence="2">
    <location>
        <begin position="1"/>
        <end position="203"/>
    </location>
</feature>
<keyword evidence="1" id="KW-0285">Flavoprotein</keyword>
<dbReference type="GO" id="GO:0016491">
    <property type="term" value="F:oxidoreductase activity"/>
    <property type="evidence" value="ECO:0007669"/>
    <property type="project" value="InterPro"/>
</dbReference>
<sequence length="783" mass="84001">MKDFNHDSARTVDEAIELLKNNQGRAKLIAGGTDLLGELKDKVLPTYPEALVNIKTIPDMDYIKEESGGLKIGALTKLRDIVTSPLVQERYNILAQAALSVGTPQIRNMGTIGGNLCQDIRCWYYRYPHQIGGRIMCLRKGGTTCNALIGDNRYNSIFGSAPLATRPCVSHCPASTAVPLYLAKIKNGEFAEASEVFMEYNPMPAITGRVCPIFCEPECNRKEVDEPVAIRCIERSLGDYVLENAAQTYTVPGVESGKKAAVIGSGPAGLSAAYYLRKAGHEVTVFEKLPEAGGMLFHSIPQFRLSKEIVKDQLKAFEGMGIAFKTGCEVGKAVSVEELSSQFDSVLIATGAWKERSHGIEGNAPTLSGLQFLKDVNEGKLEAPGKKVAVVGGGNVAIDVARVLLRLGASPEILYRRSQKEIPALAEEVEKAVEEGVQFRFLTLPTQATKAGNGISLTCVKMELGPEDASGRRQPIPKAGSETSHIFDAVIRAIGEDPDTGFLPASAKEKASGDGSNYLLGDNLYRAGDFKSGSSTVIEAVASGREAARMIDEMLAGRPARSRTVRFPAGFAPSGYDPAIRIALSEPPVSARVKRLDVEDMQGVGIEEAQKEANRCFNCGCLAVNASDIGSALVAVNGQIVTTKRRIDAAEFFAPDAMRPTVLDDDEIIVEIRVPQIPPEARQTYSKFTLRKPIDFAIVSVASIIDVENGVCKDARIVLGAVAPAPIRAKAAEEILAGGRITAELAAAAAEQALKDASPLSRNEYKVHAAKALVKRAIMGEQE</sequence>
<dbReference type="InterPro" id="IPR016169">
    <property type="entry name" value="FAD-bd_PCMH_sub2"/>
</dbReference>
<dbReference type="PANTHER" id="PTHR42783:SF3">
    <property type="entry name" value="GLUTAMATE SYNTHASE [NADPH] SMALL CHAIN-RELATED"/>
    <property type="match status" value="1"/>
</dbReference>
<dbReference type="InterPro" id="IPR002346">
    <property type="entry name" value="Mopterin_DH_FAD-bd"/>
</dbReference>
<dbReference type="AlphaFoldDB" id="A0A5K7ZNV7"/>
<dbReference type="Proteomes" id="UP000425960">
    <property type="component" value="Chromosome"/>
</dbReference>
<dbReference type="InterPro" id="IPR028261">
    <property type="entry name" value="DPD_II"/>
</dbReference>
<evidence type="ECO:0000313" key="3">
    <source>
        <dbReference type="EMBL" id="BBO82067.1"/>
    </source>
</evidence>
<dbReference type="SUPFAM" id="SSF56176">
    <property type="entry name" value="FAD-binding/transporter-associated domain-like"/>
    <property type="match status" value="2"/>
</dbReference>
<dbReference type="Pfam" id="PF00941">
    <property type="entry name" value="FAD_binding_5"/>
    <property type="match status" value="1"/>
</dbReference>
<evidence type="ECO:0000259" key="2">
    <source>
        <dbReference type="PROSITE" id="PS51387"/>
    </source>
</evidence>
<dbReference type="InterPro" id="IPR016167">
    <property type="entry name" value="FAD-bd_PCMH_sub1"/>
</dbReference>
<dbReference type="InterPro" id="IPR036683">
    <property type="entry name" value="CO_DH_flav_C_dom_sf"/>
</dbReference>
<dbReference type="SUPFAM" id="SSF55447">
    <property type="entry name" value="CO dehydrogenase flavoprotein C-terminal domain-like"/>
    <property type="match status" value="1"/>
</dbReference>
<protein>
    <recommendedName>
        <fullName evidence="2">FAD-binding PCMH-type domain-containing protein</fullName>
    </recommendedName>
</protein>
<dbReference type="Gene3D" id="3.30.465.10">
    <property type="match status" value="2"/>
</dbReference>